<evidence type="ECO:0000256" key="1">
    <source>
        <dbReference type="ARBA" id="ARBA00022485"/>
    </source>
</evidence>
<dbReference type="InterPro" id="IPR045854">
    <property type="entry name" value="NO2/SO3_Rdtase_4Fe4S_sf"/>
</dbReference>
<keyword evidence="5" id="KW-0408">Iron</keyword>
<evidence type="ECO:0000256" key="3">
    <source>
        <dbReference type="ARBA" id="ARBA00022723"/>
    </source>
</evidence>
<feature type="domain" description="Nitrite/Sulfite reductase ferredoxin-like" evidence="8">
    <location>
        <begin position="43"/>
        <end position="106"/>
    </location>
</feature>
<keyword evidence="10" id="KW-1185">Reference proteome</keyword>
<keyword evidence="2" id="KW-0349">Heme</keyword>
<dbReference type="Pfam" id="PF03460">
    <property type="entry name" value="NIR_SIR_ferr"/>
    <property type="match status" value="2"/>
</dbReference>
<sequence>MILQENLKLEHLEIKKALEKYTAGEIKIPDVKKVTANYGIYNTRDGKFMTRIRQVGGEFSLSKIKKIVEIMEKNDVSFAHVSTRDSIQLQGVPADNVYDIVRECTENGMPFKGGGGNAYRNPLVSPLSGISKENIFDVRPYALQTDLFMQSFEKAFNLGRKFKISFSSEAEDNGHTAVNDLGFLAKIKDGEKGFLVYAGGGMGRGPAIGKVLFDFLPADECIRVSVALVELFHDHGERSNRSKARLRFLVDKLDFEEFQKLFLEYYNKTIIPKEYKNYIEKNYKDVVNSLNESSNESIQTKGFETWEKAALKESIFQDIFSVRLFIGGGNFSSENLKNLAYVLEKVNCPFVRLTTEQDLYIPLVHKKFLPELYIFLKENLNKQGAANINFQDHTVTCIGASLCGIGLLDSQVIGKSISYKIEELFDKYPEYRGDLYTQIIDGIRISGCSSSCAVNQIAPLGFMGVKKMVDGVVTDCLQVFIGGKIDSETQTLSKTHPDKFVTVEKAPEFVFSLLEAYILQLKNGKTISFEEYMQNYQY</sequence>
<dbReference type="Gene3D" id="3.30.413.10">
    <property type="entry name" value="Sulfite Reductase Hemoprotein, domain 1"/>
    <property type="match status" value="2"/>
</dbReference>
<evidence type="ECO:0000256" key="2">
    <source>
        <dbReference type="ARBA" id="ARBA00022617"/>
    </source>
</evidence>
<evidence type="ECO:0000256" key="6">
    <source>
        <dbReference type="ARBA" id="ARBA00023014"/>
    </source>
</evidence>
<dbReference type="EC" id="1.7.7.1" evidence="9"/>
<dbReference type="SUPFAM" id="SSF55124">
    <property type="entry name" value="Nitrite/Sulfite reductase N-terminal domain-like"/>
    <property type="match status" value="2"/>
</dbReference>
<dbReference type="AlphaFoldDB" id="E3H8D6"/>
<dbReference type="Pfam" id="PF01077">
    <property type="entry name" value="NIR_SIR"/>
    <property type="match status" value="1"/>
</dbReference>
<evidence type="ECO:0000313" key="9">
    <source>
        <dbReference type="EMBL" id="ADO82703.1"/>
    </source>
</evidence>
<feature type="domain" description="Nitrite/sulphite reductase 4Fe-4S" evidence="7">
    <location>
        <begin position="116"/>
        <end position="268"/>
    </location>
</feature>
<accession>E3H8D6</accession>
<gene>
    <name evidence="9" type="ordered locus">Ilyop_0920</name>
</gene>
<evidence type="ECO:0000259" key="7">
    <source>
        <dbReference type="Pfam" id="PF01077"/>
    </source>
</evidence>
<dbReference type="OrthoDB" id="9803707at2"/>
<dbReference type="PANTHER" id="PTHR32439:SF9">
    <property type="entry name" value="BLR3264 PROTEIN"/>
    <property type="match status" value="1"/>
</dbReference>
<reference evidence="9 10" key="1">
    <citation type="journal article" date="2010" name="Stand. Genomic Sci.">
        <title>Complete genome sequence of Ilyobacter polytropus type strain (CuHbu1).</title>
        <authorList>
            <person name="Sikorski J."/>
            <person name="Chertkov O."/>
            <person name="Lapidus A."/>
            <person name="Nolan M."/>
            <person name="Lucas S."/>
            <person name="Del Rio T.G."/>
            <person name="Tice H."/>
            <person name="Cheng J.F."/>
            <person name="Tapia R."/>
            <person name="Han C."/>
            <person name="Goodwin L."/>
            <person name="Pitluck S."/>
            <person name="Liolios K."/>
            <person name="Ivanova N."/>
            <person name="Mavromatis K."/>
            <person name="Mikhailova N."/>
            <person name="Pati A."/>
            <person name="Chen A."/>
            <person name="Palaniappan K."/>
            <person name="Land M."/>
            <person name="Hauser L."/>
            <person name="Chang Y.J."/>
            <person name="Jeffries C.D."/>
            <person name="Brambilla E."/>
            <person name="Yasawong M."/>
            <person name="Rohde M."/>
            <person name="Pukall R."/>
            <person name="Spring S."/>
            <person name="Goker M."/>
            <person name="Woyke T."/>
            <person name="Bristow J."/>
            <person name="Eisen J.A."/>
            <person name="Markowitz V."/>
            <person name="Hugenholtz P."/>
            <person name="Kyrpides N.C."/>
            <person name="Klenk H.P."/>
        </authorList>
    </citation>
    <scope>NUCLEOTIDE SEQUENCE [LARGE SCALE GENOMIC DNA]</scope>
    <source>
        <strain evidence="10">ATCC 51220 / DSM 2926 / LMG 16218 / CuHBu1</strain>
    </source>
</reference>
<dbReference type="InterPro" id="IPR036136">
    <property type="entry name" value="Nit/Sulf_reduc_fer-like_dom_sf"/>
</dbReference>
<evidence type="ECO:0000313" key="10">
    <source>
        <dbReference type="Proteomes" id="UP000006875"/>
    </source>
</evidence>
<proteinExistence type="predicted"/>
<dbReference type="PANTHER" id="PTHR32439">
    <property type="entry name" value="FERREDOXIN--NITRITE REDUCTASE, CHLOROPLASTIC"/>
    <property type="match status" value="1"/>
</dbReference>
<dbReference type="eggNOG" id="COG0155">
    <property type="taxonomic scope" value="Bacteria"/>
</dbReference>
<dbReference type="GO" id="GO:0020037">
    <property type="term" value="F:heme binding"/>
    <property type="evidence" value="ECO:0007669"/>
    <property type="project" value="InterPro"/>
</dbReference>
<dbReference type="Gene3D" id="3.90.480.10">
    <property type="entry name" value="Sulfite Reductase Hemoprotein,Domain 2"/>
    <property type="match status" value="1"/>
</dbReference>
<dbReference type="InterPro" id="IPR051329">
    <property type="entry name" value="NIR_SIR_4Fe-4S"/>
</dbReference>
<keyword evidence="3" id="KW-0479">Metal-binding</keyword>
<dbReference type="RefSeq" id="WP_013387372.1">
    <property type="nucleotide sequence ID" value="NC_014632.1"/>
</dbReference>
<evidence type="ECO:0000259" key="8">
    <source>
        <dbReference type="Pfam" id="PF03460"/>
    </source>
</evidence>
<dbReference type="InterPro" id="IPR005117">
    <property type="entry name" value="NiRdtase/SiRdtase_haem-b_fer"/>
</dbReference>
<evidence type="ECO:0000256" key="4">
    <source>
        <dbReference type="ARBA" id="ARBA00023002"/>
    </source>
</evidence>
<dbReference type="GO" id="GO:0048307">
    <property type="term" value="F:ferredoxin-nitrite reductase activity"/>
    <property type="evidence" value="ECO:0007669"/>
    <property type="project" value="UniProtKB-EC"/>
</dbReference>
<dbReference type="GO" id="GO:0051539">
    <property type="term" value="F:4 iron, 4 sulfur cluster binding"/>
    <property type="evidence" value="ECO:0007669"/>
    <property type="project" value="UniProtKB-KW"/>
</dbReference>
<dbReference type="HOGENOM" id="CLU_015667_1_1_0"/>
<protein>
    <submittedName>
        <fullName evidence="9">Ferredoxin--nitrite reductase</fullName>
        <ecNumber evidence="9">1.7.7.1</ecNumber>
    </submittedName>
</protein>
<dbReference type="SUPFAM" id="SSF56014">
    <property type="entry name" value="Nitrite and sulphite reductase 4Fe-4S domain-like"/>
    <property type="match status" value="2"/>
</dbReference>
<dbReference type="Proteomes" id="UP000006875">
    <property type="component" value="Chromosome"/>
</dbReference>
<dbReference type="InterPro" id="IPR006067">
    <property type="entry name" value="NO2/SO3_Rdtase_4Fe4S_dom"/>
</dbReference>
<keyword evidence="1" id="KW-0004">4Fe-4S</keyword>
<evidence type="ECO:0000256" key="5">
    <source>
        <dbReference type="ARBA" id="ARBA00023004"/>
    </source>
</evidence>
<keyword evidence="6" id="KW-0411">Iron-sulfur</keyword>
<dbReference type="KEGG" id="ipo:Ilyop_0920"/>
<feature type="domain" description="Nitrite/Sulfite reductase ferredoxin-like" evidence="8">
    <location>
        <begin position="320"/>
        <end position="376"/>
    </location>
</feature>
<name>E3H8D6_ILYPC</name>
<dbReference type="EMBL" id="CP002281">
    <property type="protein sequence ID" value="ADO82703.1"/>
    <property type="molecule type" value="Genomic_DNA"/>
</dbReference>
<dbReference type="GO" id="GO:0046872">
    <property type="term" value="F:metal ion binding"/>
    <property type="evidence" value="ECO:0007669"/>
    <property type="project" value="UniProtKB-KW"/>
</dbReference>
<organism evidence="9 10">
    <name type="scientific">Ilyobacter polytropus (strain ATCC 51220 / DSM 2926 / LMG 16218 / CuHBu1)</name>
    <dbReference type="NCBI Taxonomy" id="572544"/>
    <lineage>
        <taxon>Bacteria</taxon>
        <taxon>Fusobacteriati</taxon>
        <taxon>Fusobacteriota</taxon>
        <taxon>Fusobacteriia</taxon>
        <taxon>Fusobacteriales</taxon>
        <taxon>Fusobacteriaceae</taxon>
        <taxon>Ilyobacter</taxon>
    </lineage>
</organism>
<dbReference type="STRING" id="572544.Ilyop_0920"/>
<keyword evidence="4 9" id="KW-0560">Oxidoreductase</keyword>